<proteinExistence type="predicted"/>
<accession>A0A6N6JNE7</accession>
<dbReference type="Proteomes" id="UP000436822">
    <property type="component" value="Unassembled WGS sequence"/>
</dbReference>
<reference evidence="1 2" key="1">
    <citation type="submission" date="2019-12" db="EMBL/GenBank/DDBJ databases">
        <title>Litoreibacter badius sp. nov., a novel bacteriochlorophyll a-containing bacterium in the genus Litoreibacter.</title>
        <authorList>
            <person name="Kanamuro M."/>
            <person name="Takabe Y."/>
            <person name="Mori K."/>
            <person name="Takaichi S."/>
            <person name="Hanada S."/>
        </authorList>
    </citation>
    <scope>NUCLEOTIDE SEQUENCE [LARGE SCALE GENOMIC DNA]</scope>
    <source>
        <strain evidence="1 2">K6</strain>
    </source>
</reference>
<protein>
    <recommendedName>
        <fullName evidence="3">Esterase/lipase superfamily enzyme</fullName>
    </recommendedName>
</protein>
<dbReference type="PROSITE" id="PS51257">
    <property type="entry name" value="PROKAR_LIPOPROTEIN"/>
    <property type="match status" value="1"/>
</dbReference>
<sequence length="362" mass="39436">MRTALHMRTALGLVVVLLGAACAERAIVAVLPPPEVSNVRDVWVVKLRGDAQATRRTAPPRTNRLSFERTSVSIPPTHQPGQIKWPKGPPDANTDFVITQEVKFSTESQFVNALNAGQAAEQGETLLFVHGYNVRHYEAVYQLAQMAEDYDVSGPAVVFSWPSAGVAAGYVYDRDSVLISRDALEQTIIALSKQSNREIILVGHSMGSHLIMETLRQIEIKKSLDIATSITALVLMAPDIDGEVFLSQVRSLDALPDPSILMVAQRDRALRLSAFLAGQRPRLGGQTDRAIVADLPISVIDVDDLGTGERFDHAIPTSSPAAIEILRRLDADMPIANAEIPDLVVLSELPHTPNPTKTQPDR</sequence>
<dbReference type="InterPro" id="IPR029058">
    <property type="entry name" value="AB_hydrolase_fold"/>
</dbReference>
<dbReference type="Pfam" id="PF05990">
    <property type="entry name" value="DUF900"/>
    <property type="match status" value="1"/>
</dbReference>
<dbReference type="Gene3D" id="3.40.50.1820">
    <property type="entry name" value="alpha/beta hydrolase"/>
    <property type="match status" value="1"/>
</dbReference>
<dbReference type="InterPro" id="IPR010297">
    <property type="entry name" value="DUF900_hydrolase"/>
</dbReference>
<dbReference type="PANTHER" id="PTHR36513">
    <property type="entry name" value="ABC TRANSMEMBRANE TYPE-1 DOMAIN-CONTAINING PROTEIN"/>
    <property type="match status" value="1"/>
</dbReference>
<evidence type="ECO:0000313" key="2">
    <source>
        <dbReference type="Proteomes" id="UP000436822"/>
    </source>
</evidence>
<dbReference type="PANTHER" id="PTHR36513:SF1">
    <property type="entry name" value="TRANSMEMBRANE PROTEIN"/>
    <property type="match status" value="1"/>
</dbReference>
<gene>
    <name evidence="1" type="ORF">KIN_41530</name>
</gene>
<dbReference type="SUPFAM" id="SSF53474">
    <property type="entry name" value="alpha/beta-Hydrolases"/>
    <property type="match status" value="1"/>
</dbReference>
<name>A0A6N6JNE7_9RHOB</name>
<comment type="caution">
    <text evidence="1">The sequence shown here is derived from an EMBL/GenBank/DDBJ whole genome shotgun (WGS) entry which is preliminary data.</text>
</comment>
<dbReference type="InterPro" id="IPR014586">
    <property type="entry name" value="UCP033909"/>
</dbReference>
<organism evidence="1 2">
    <name type="scientific">Litoreibacter roseus</name>
    <dbReference type="NCBI Taxonomy" id="2601869"/>
    <lineage>
        <taxon>Bacteria</taxon>
        <taxon>Pseudomonadati</taxon>
        <taxon>Pseudomonadota</taxon>
        <taxon>Alphaproteobacteria</taxon>
        <taxon>Rhodobacterales</taxon>
        <taxon>Roseobacteraceae</taxon>
        <taxon>Litoreibacter</taxon>
    </lineage>
</organism>
<keyword evidence="2" id="KW-1185">Reference proteome</keyword>
<evidence type="ECO:0008006" key="3">
    <source>
        <dbReference type="Google" id="ProtNLM"/>
    </source>
</evidence>
<dbReference type="PIRSF" id="PIRSF033909">
    <property type="entry name" value="UCP033909"/>
    <property type="match status" value="1"/>
</dbReference>
<dbReference type="AlphaFoldDB" id="A0A6N6JNE7"/>
<evidence type="ECO:0000313" key="1">
    <source>
        <dbReference type="EMBL" id="GFE67079.1"/>
    </source>
</evidence>
<dbReference type="EMBL" id="BLJE01000007">
    <property type="protein sequence ID" value="GFE67079.1"/>
    <property type="molecule type" value="Genomic_DNA"/>
</dbReference>